<feature type="region of interest" description="Disordered" evidence="11">
    <location>
        <begin position="606"/>
        <end position="658"/>
    </location>
</feature>
<keyword evidence="16" id="KW-1185">Reference proteome</keyword>
<keyword evidence="3" id="KW-1003">Cell membrane</keyword>
<evidence type="ECO:0000313" key="16">
    <source>
        <dbReference type="Proteomes" id="UP000823388"/>
    </source>
</evidence>
<evidence type="ECO:0000256" key="1">
    <source>
        <dbReference type="ARBA" id="ARBA00004251"/>
    </source>
</evidence>
<accession>A0A8T0VWY1</accession>
<comment type="similarity">
    <text evidence="2">Belongs to the HAP2/GCS1 family.</text>
</comment>
<feature type="signal peptide" evidence="13">
    <location>
        <begin position="1"/>
        <end position="27"/>
    </location>
</feature>
<dbReference type="Pfam" id="PF10699">
    <property type="entry name" value="HAP2-GCS1"/>
    <property type="match status" value="1"/>
</dbReference>
<reference evidence="15" key="1">
    <citation type="submission" date="2020-05" db="EMBL/GenBank/DDBJ databases">
        <title>WGS assembly of Panicum virgatum.</title>
        <authorList>
            <person name="Lovell J.T."/>
            <person name="Jenkins J."/>
            <person name="Shu S."/>
            <person name="Juenger T.E."/>
            <person name="Schmutz J."/>
        </authorList>
    </citation>
    <scope>NUCLEOTIDE SEQUENCE</scope>
    <source>
        <strain evidence="15">AP13</strain>
    </source>
</reference>
<sequence length="740" mass="82566">MPPPRAVLLAALLLAALLASPSGVAGGAEVLAKSRLELCERDSGGAGPRLSCAQKLILNLAVPSGSSGGEASLVTKVVDVVNGTEPSRSLRDPPVITISKSGVAVVYALNYLMDAAYKPEEHFVETRKCEPDAGADVVGYCERLWNADGTVAAHTEPVCCPCGPNQRAPSSCGNIFDKITKGKRNTAHCLRFASDWFHVWEVGQSSLEFSIRVQVKKGSSVSEVVVGPENKTVVSSDNFLKVNLIGEFLGYNSMPTFEGMNLVTPRKGAGSGQPQDLGDEHSKWMLLEKVRFGPGCNKIGVGYEAFQYQSSFCSSSLSSCLNDQLWNFWESDRSRIDRNLVPEHIVDGRFQRINQHQNAGAHSFSVGITESMASSLLLELSADDIQYFYQRSPGKIMDIRVSTFEALSQVGVAKINTKNIGELEASYRLTFNCVPGIDNLEEQYYVMKPGEVVIRSFDLRSSTEQGEKYRCAAILKASDFTEVDRVECQFTTTATVFNNGSQIGPTDEPKKASLGFFDTIKAFWRNLWDFVTNFITGKSCSWNKCSSLFDITCHFQYICIGWIVMILLMLASIPIGAMVLWLLHQKGFFDPVYDLFGAGTYEYDRAPPRHRKGGHHHHHHHHHHHRRHSHHHGDHHHSHRHHHHAHQRSKQSELSHHHVLHRHGGEQWEVTAAEAHRRHWHDPALGVQHWAGGAGHKHRHGKAAAAAALHLEDAEEFREWRQDEARYAQHGLLHGRDRRR</sequence>
<keyword evidence="4 12" id="KW-0812">Transmembrane</keyword>
<keyword evidence="6 12" id="KW-1133">Transmembrane helix</keyword>
<feature type="chain" id="PRO_5035807820" description="Generative cell specific-1/HAP2 domain-containing protein" evidence="13">
    <location>
        <begin position="28"/>
        <end position="740"/>
    </location>
</feature>
<gene>
    <name evidence="15" type="ORF">PVAP13_2KG243200</name>
</gene>
<evidence type="ECO:0000259" key="14">
    <source>
        <dbReference type="Pfam" id="PF10699"/>
    </source>
</evidence>
<evidence type="ECO:0000256" key="12">
    <source>
        <dbReference type="SAM" id="Phobius"/>
    </source>
</evidence>
<keyword evidence="9" id="KW-1015">Disulfide bond</keyword>
<protein>
    <recommendedName>
        <fullName evidence="14">Generative cell specific-1/HAP2 domain-containing protein</fullName>
    </recommendedName>
</protein>
<evidence type="ECO:0000256" key="6">
    <source>
        <dbReference type="ARBA" id="ARBA00022989"/>
    </source>
</evidence>
<dbReference type="InterPro" id="IPR040326">
    <property type="entry name" value="HAP2/GCS1"/>
</dbReference>
<dbReference type="AlphaFoldDB" id="A0A8T0VWY1"/>
<dbReference type="InterPro" id="IPR018928">
    <property type="entry name" value="HAP2/GCS1_dom"/>
</dbReference>
<dbReference type="PANTHER" id="PTHR31764:SF0">
    <property type="entry name" value="GENERATIVE CELL SPECIFIC-1_HAP2 DOMAIN-CONTAINING PROTEIN"/>
    <property type="match status" value="1"/>
</dbReference>
<evidence type="ECO:0000256" key="5">
    <source>
        <dbReference type="ARBA" id="ARBA00022729"/>
    </source>
</evidence>
<evidence type="ECO:0000313" key="15">
    <source>
        <dbReference type="EMBL" id="KAG2641391.1"/>
    </source>
</evidence>
<evidence type="ECO:0000256" key="13">
    <source>
        <dbReference type="SAM" id="SignalP"/>
    </source>
</evidence>
<dbReference type="Proteomes" id="UP000823388">
    <property type="component" value="Chromosome 2K"/>
</dbReference>
<proteinExistence type="inferred from homology"/>
<name>A0A8T0VWY1_PANVG</name>
<comment type="subcellular location">
    <subcellularLocation>
        <location evidence="1">Cell membrane</location>
        <topology evidence="1">Single-pass type I membrane protein</topology>
    </subcellularLocation>
</comment>
<dbReference type="PANTHER" id="PTHR31764">
    <property type="entry name" value="PROTEIN HAPLESS 2"/>
    <property type="match status" value="1"/>
</dbReference>
<dbReference type="EMBL" id="CM029039">
    <property type="protein sequence ID" value="KAG2641391.1"/>
    <property type="molecule type" value="Genomic_DNA"/>
</dbReference>
<evidence type="ECO:0000256" key="7">
    <source>
        <dbReference type="ARBA" id="ARBA00023121"/>
    </source>
</evidence>
<evidence type="ECO:0000256" key="11">
    <source>
        <dbReference type="SAM" id="MobiDB-lite"/>
    </source>
</evidence>
<keyword evidence="8 12" id="KW-0472">Membrane</keyword>
<keyword evidence="10" id="KW-0278">Fertilization</keyword>
<dbReference type="OrthoDB" id="272303at2759"/>
<keyword evidence="5 13" id="KW-0732">Signal</keyword>
<evidence type="ECO:0000256" key="2">
    <source>
        <dbReference type="ARBA" id="ARBA00010929"/>
    </source>
</evidence>
<dbReference type="GO" id="GO:0005886">
    <property type="term" value="C:plasma membrane"/>
    <property type="evidence" value="ECO:0007669"/>
    <property type="project" value="UniProtKB-SubCell"/>
</dbReference>
<comment type="caution">
    <text evidence="15">The sequence shown here is derived from an EMBL/GenBank/DDBJ whole genome shotgun (WGS) entry which is preliminary data.</text>
</comment>
<keyword evidence="7" id="KW-0446">Lipid-binding</keyword>
<feature type="domain" description="Generative cell specific-1/HAP2" evidence="14">
    <location>
        <begin position="50"/>
        <end position="560"/>
    </location>
</feature>
<evidence type="ECO:0000256" key="3">
    <source>
        <dbReference type="ARBA" id="ARBA00022475"/>
    </source>
</evidence>
<feature type="compositionally biased region" description="Basic residues" evidence="11">
    <location>
        <begin position="608"/>
        <end position="649"/>
    </location>
</feature>
<feature type="transmembrane region" description="Helical" evidence="12">
    <location>
        <begin position="555"/>
        <end position="583"/>
    </location>
</feature>
<evidence type="ECO:0000256" key="8">
    <source>
        <dbReference type="ARBA" id="ARBA00023136"/>
    </source>
</evidence>
<evidence type="ECO:0000256" key="4">
    <source>
        <dbReference type="ARBA" id="ARBA00022692"/>
    </source>
</evidence>
<dbReference type="GO" id="GO:0008289">
    <property type="term" value="F:lipid binding"/>
    <property type="evidence" value="ECO:0007669"/>
    <property type="project" value="UniProtKB-KW"/>
</dbReference>
<evidence type="ECO:0000256" key="10">
    <source>
        <dbReference type="ARBA" id="ARBA00023279"/>
    </source>
</evidence>
<evidence type="ECO:0000256" key="9">
    <source>
        <dbReference type="ARBA" id="ARBA00023157"/>
    </source>
</evidence>
<organism evidence="15 16">
    <name type="scientific">Panicum virgatum</name>
    <name type="common">Blackwell switchgrass</name>
    <dbReference type="NCBI Taxonomy" id="38727"/>
    <lineage>
        <taxon>Eukaryota</taxon>
        <taxon>Viridiplantae</taxon>
        <taxon>Streptophyta</taxon>
        <taxon>Embryophyta</taxon>
        <taxon>Tracheophyta</taxon>
        <taxon>Spermatophyta</taxon>
        <taxon>Magnoliopsida</taxon>
        <taxon>Liliopsida</taxon>
        <taxon>Poales</taxon>
        <taxon>Poaceae</taxon>
        <taxon>PACMAD clade</taxon>
        <taxon>Panicoideae</taxon>
        <taxon>Panicodae</taxon>
        <taxon>Paniceae</taxon>
        <taxon>Panicinae</taxon>
        <taxon>Panicum</taxon>
        <taxon>Panicum sect. Hiantes</taxon>
    </lineage>
</organism>